<reference evidence="6 7" key="1">
    <citation type="submission" date="2018-05" db="EMBL/GenBank/DDBJ databases">
        <title>Evolution of GPA BGCs.</title>
        <authorList>
            <person name="Waglechner N."/>
            <person name="Wright G.D."/>
        </authorList>
    </citation>
    <scope>NUCLEOTIDE SEQUENCE [LARGE SCALE GENOMIC DNA]</scope>
    <source>
        <strain evidence="6 7">A82846</strain>
    </source>
</reference>
<gene>
    <name evidence="6" type="ORF">DMH04_34600</name>
</gene>
<evidence type="ECO:0000313" key="7">
    <source>
        <dbReference type="Proteomes" id="UP000287547"/>
    </source>
</evidence>
<feature type="DNA-binding region" description="H-T-H motif" evidence="4">
    <location>
        <begin position="32"/>
        <end position="51"/>
    </location>
</feature>
<evidence type="ECO:0000313" key="6">
    <source>
        <dbReference type="EMBL" id="RSM77646.1"/>
    </source>
</evidence>
<keyword evidence="3" id="KW-0804">Transcription</keyword>
<dbReference type="RefSeq" id="WP_037250773.1">
    <property type="nucleotide sequence ID" value="NZ_QHKI01000040.1"/>
</dbReference>
<evidence type="ECO:0000256" key="3">
    <source>
        <dbReference type="ARBA" id="ARBA00023163"/>
    </source>
</evidence>
<dbReference type="InterPro" id="IPR009057">
    <property type="entry name" value="Homeodomain-like_sf"/>
</dbReference>
<dbReference type="InterPro" id="IPR001647">
    <property type="entry name" value="HTH_TetR"/>
</dbReference>
<dbReference type="Proteomes" id="UP000287547">
    <property type="component" value="Unassembled WGS sequence"/>
</dbReference>
<keyword evidence="1" id="KW-0805">Transcription regulation</keyword>
<evidence type="ECO:0000259" key="5">
    <source>
        <dbReference type="PROSITE" id="PS50977"/>
    </source>
</evidence>
<evidence type="ECO:0000256" key="2">
    <source>
        <dbReference type="ARBA" id="ARBA00023125"/>
    </source>
</evidence>
<evidence type="ECO:0000256" key="1">
    <source>
        <dbReference type="ARBA" id="ARBA00023015"/>
    </source>
</evidence>
<dbReference type="PROSITE" id="PS50977">
    <property type="entry name" value="HTH_TETR_2"/>
    <property type="match status" value="1"/>
</dbReference>
<organism evidence="6 7">
    <name type="scientific">Kibdelosporangium aridum</name>
    <dbReference type="NCBI Taxonomy" id="2030"/>
    <lineage>
        <taxon>Bacteria</taxon>
        <taxon>Bacillati</taxon>
        <taxon>Actinomycetota</taxon>
        <taxon>Actinomycetes</taxon>
        <taxon>Pseudonocardiales</taxon>
        <taxon>Pseudonocardiaceae</taxon>
        <taxon>Kibdelosporangium</taxon>
    </lineage>
</organism>
<dbReference type="PANTHER" id="PTHR30055">
    <property type="entry name" value="HTH-TYPE TRANSCRIPTIONAL REGULATOR RUTR"/>
    <property type="match status" value="1"/>
</dbReference>
<dbReference type="AlphaFoldDB" id="A0A428Z0G7"/>
<feature type="domain" description="HTH tetR-type" evidence="5">
    <location>
        <begin position="10"/>
        <end position="69"/>
    </location>
</feature>
<dbReference type="InterPro" id="IPR036271">
    <property type="entry name" value="Tet_transcr_reg_TetR-rel_C_sf"/>
</dbReference>
<dbReference type="EMBL" id="QHKI01000040">
    <property type="protein sequence ID" value="RSM77646.1"/>
    <property type="molecule type" value="Genomic_DNA"/>
</dbReference>
<dbReference type="Pfam" id="PF00440">
    <property type="entry name" value="TetR_N"/>
    <property type="match status" value="1"/>
</dbReference>
<dbReference type="PANTHER" id="PTHR30055:SF234">
    <property type="entry name" value="HTH-TYPE TRANSCRIPTIONAL REGULATOR BETI"/>
    <property type="match status" value="1"/>
</dbReference>
<keyword evidence="2 4" id="KW-0238">DNA-binding</keyword>
<dbReference type="InterPro" id="IPR050109">
    <property type="entry name" value="HTH-type_TetR-like_transc_reg"/>
</dbReference>
<dbReference type="SUPFAM" id="SSF46689">
    <property type="entry name" value="Homeodomain-like"/>
    <property type="match status" value="1"/>
</dbReference>
<evidence type="ECO:0000256" key="4">
    <source>
        <dbReference type="PROSITE-ProRule" id="PRU00335"/>
    </source>
</evidence>
<sequence>MVANLRADAARNRERVLEVARAEVAEGNVSLQLNEIARKAGVGVGTVYRHFPTPHALLEAVVGQELATMVQITEQAFQMADIGEALEFLLRRTLDLQLCTSGGLAEVIAAIEDADERTTHAKSELRRLADLLLERARAANVIRPEITGEDVRNLMAGLERAVELDPGRADVYVSVLIRGLRG</sequence>
<dbReference type="SUPFAM" id="SSF48498">
    <property type="entry name" value="Tetracyclin repressor-like, C-terminal domain"/>
    <property type="match status" value="1"/>
</dbReference>
<comment type="caution">
    <text evidence="6">The sequence shown here is derived from an EMBL/GenBank/DDBJ whole genome shotgun (WGS) entry which is preliminary data.</text>
</comment>
<dbReference type="Gene3D" id="1.10.357.10">
    <property type="entry name" value="Tetracycline Repressor, domain 2"/>
    <property type="match status" value="1"/>
</dbReference>
<dbReference type="GO" id="GO:0003700">
    <property type="term" value="F:DNA-binding transcription factor activity"/>
    <property type="evidence" value="ECO:0007669"/>
    <property type="project" value="TreeGrafter"/>
</dbReference>
<dbReference type="OrthoDB" id="9795011at2"/>
<name>A0A428Z0G7_KIBAR</name>
<accession>A0A428Z0G7</accession>
<dbReference type="GO" id="GO:0000976">
    <property type="term" value="F:transcription cis-regulatory region binding"/>
    <property type="evidence" value="ECO:0007669"/>
    <property type="project" value="TreeGrafter"/>
</dbReference>
<dbReference type="Pfam" id="PF21597">
    <property type="entry name" value="TetR_C_43"/>
    <property type="match status" value="1"/>
</dbReference>
<protein>
    <submittedName>
        <fullName evidence="6">TetR/AcrR family transcriptional regulator</fullName>
    </submittedName>
</protein>
<dbReference type="InterPro" id="IPR049445">
    <property type="entry name" value="TetR_SbtR-like_C"/>
</dbReference>
<proteinExistence type="predicted"/>